<accession>A0A916SH52</accession>
<name>A0A916SH52_9MICO</name>
<reference evidence="2" key="1">
    <citation type="journal article" date="2014" name="Int. J. Syst. Evol. Microbiol.">
        <title>Complete genome sequence of Corynebacterium casei LMG S-19264T (=DSM 44701T), isolated from a smear-ripened cheese.</title>
        <authorList>
            <consortium name="US DOE Joint Genome Institute (JGI-PGF)"/>
            <person name="Walter F."/>
            <person name="Albersmeier A."/>
            <person name="Kalinowski J."/>
            <person name="Ruckert C."/>
        </authorList>
    </citation>
    <scope>NUCLEOTIDE SEQUENCE</scope>
    <source>
        <strain evidence="2">CGMCC 1.12813</strain>
    </source>
</reference>
<protein>
    <submittedName>
        <fullName evidence="2">Uncharacterized protein</fullName>
    </submittedName>
</protein>
<keyword evidence="1" id="KW-0812">Transmembrane</keyword>
<dbReference type="EMBL" id="BMGB01000001">
    <property type="protein sequence ID" value="GGB00365.1"/>
    <property type="molecule type" value="Genomic_DNA"/>
</dbReference>
<evidence type="ECO:0000256" key="1">
    <source>
        <dbReference type="SAM" id="Phobius"/>
    </source>
</evidence>
<dbReference type="AlphaFoldDB" id="A0A916SH52"/>
<sequence length="54" mass="5460">MSRSTMWFIGAALFLVAAIASAIGSQWIGAAAAAVIAIAFAFFGLRGNKAAGRS</sequence>
<gene>
    <name evidence="2" type="ORF">GCM10010979_13530</name>
</gene>
<reference evidence="2" key="2">
    <citation type="submission" date="2020-09" db="EMBL/GenBank/DDBJ databases">
        <authorList>
            <person name="Sun Q."/>
            <person name="Zhou Y."/>
        </authorList>
    </citation>
    <scope>NUCLEOTIDE SEQUENCE</scope>
    <source>
        <strain evidence="2">CGMCC 1.12813</strain>
    </source>
</reference>
<keyword evidence="3" id="KW-1185">Reference proteome</keyword>
<dbReference type="RefSeq" id="WP_188509887.1">
    <property type="nucleotide sequence ID" value="NZ_BMGB01000001.1"/>
</dbReference>
<dbReference type="Proteomes" id="UP000606922">
    <property type="component" value="Unassembled WGS sequence"/>
</dbReference>
<comment type="caution">
    <text evidence="2">The sequence shown here is derived from an EMBL/GenBank/DDBJ whole genome shotgun (WGS) entry which is preliminary data.</text>
</comment>
<keyword evidence="1" id="KW-1133">Transmembrane helix</keyword>
<feature type="transmembrane region" description="Helical" evidence="1">
    <location>
        <begin position="32"/>
        <end position="48"/>
    </location>
</feature>
<proteinExistence type="predicted"/>
<evidence type="ECO:0000313" key="2">
    <source>
        <dbReference type="EMBL" id="GGB00365.1"/>
    </source>
</evidence>
<keyword evidence="1" id="KW-0472">Membrane</keyword>
<organism evidence="2 3">
    <name type="scientific">Conyzicola nivalis</name>
    <dbReference type="NCBI Taxonomy" id="1477021"/>
    <lineage>
        <taxon>Bacteria</taxon>
        <taxon>Bacillati</taxon>
        <taxon>Actinomycetota</taxon>
        <taxon>Actinomycetes</taxon>
        <taxon>Micrococcales</taxon>
        <taxon>Microbacteriaceae</taxon>
        <taxon>Conyzicola</taxon>
    </lineage>
</organism>
<evidence type="ECO:0000313" key="3">
    <source>
        <dbReference type="Proteomes" id="UP000606922"/>
    </source>
</evidence>